<evidence type="ECO:0000313" key="10">
    <source>
        <dbReference type="EMBL" id="KAA9338832.1"/>
    </source>
</evidence>
<dbReference type="InterPro" id="IPR001736">
    <property type="entry name" value="PLipase_D/transphosphatidylase"/>
</dbReference>
<proteinExistence type="inferred from homology"/>
<dbReference type="NCBIfam" id="TIGR04183">
    <property type="entry name" value="Por_Secre_tail"/>
    <property type="match status" value="1"/>
</dbReference>
<evidence type="ECO:0000256" key="4">
    <source>
        <dbReference type="ARBA" id="ARBA00022801"/>
    </source>
</evidence>
<dbReference type="Pfam" id="PF13091">
    <property type="entry name" value="PLDc_2"/>
    <property type="match status" value="2"/>
</dbReference>
<protein>
    <recommendedName>
        <fullName evidence="3">phospholipase D</fullName>
        <ecNumber evidence="3">3.1.4.4</ecNumber>
    </recommendedName>
</protein>
<name>A0A5N1J2I1_9BACT</name>
<evidence type="ECO:0000256" key="5">
    <source>
        <dbReference type="ARBA" id="ARBA00022963"/>
    </source>
</evidence>
<keyword evidence="11" id="KW-1185">Reference proteome</keyword>
<dbReference type="PROSITE" id="PS50035">
    <property type="entry name" value="PLD"/>
    <property type="match status" value="2"/>
</dbReference>
<feature type="domain" description="Fibronectin type-III" evidence="9">
    <location>
        <begin position="225"/>
        <end position="313"/>
    </location>
</feature>
<dbReference type="SUPFAM" id="SSF56024">
    <property type="entry name" value="Phospholipase D/nuclease"/>
    <property type="match status" value="2"/>
</dbReference>
<dbReference type="PANTHER" id="PTHR43856">
    <property type="entry name" value="CARDIOLIPIN HYDROLASE"/>
    <property type="match status" value="1"/>
</dbReference>
<keyword evidence="4" id="KW-0378">Hydrolase</keyword>
<dbReference type="PANTHER" id="PTHR43856:SF1">
    <property type="entry name" value="MITOCHONDRIAL CARDIOLIPIN HYDROLASE"/>
    <property type="match status" value="1"/>
</dbReference>
<dbReference type="Pfam" id="PF18962">
    <property type="entry name" value="Por_Secre_tail"/>
    <property type="match status" value="1"/>
</dbReference>
<evidence type="ECO:0000256" key="3">
    <source>
        <dbReference type="ARBA" id="ARBA00012027"/>
    </source>
</evidence>
<dbReference type="AlphaFoldDB" id="A0A5N1J2I1"/>
<dbReference type="InterPro" id="IPR008963">
    <property type="entry name" value="Purple_acid_Pase-like_N"/>
</dbReference>
<dbReference type="InterPro" id="IPR003961">
    <property type="entry name" value="FN3_dom"/>
</dbReference>
<sequence>MKKILSLFLLGALGLASQAQAQSISAARAQAVNSTVTVRGIVTNGPELGVIRYLQDNVAGIAAYSSAPMITNLVPGDSVEITGTMKNYNGLLEIDPVTSVNVLARNKPLPAPKVVTAANAANVYVEQYEGMLVQITGNSSIKTTAGANVTTLAGNTTYRLNGVSGQDVRTNSASTGPNGIVNKPAPTNTFGLTGIMSQYTSTGTGGYQLLPRVYSDFDMGATPNVITAPYPTNITTSGFTINFKTQNAGSTRVDYGTSPTALNQNATSAASVTTHSIALSGLQPATVYYVQVTSTNSIGSSVSTVVPMITASNSTGTIKPYFNRSVNTAYGPANNAATTLTNAIDDTLVAYINRATQTIDLTMYGFNSGTLVNLPTALNNAKTRGVTVRLVIDDYGSQGLAGLNAAIPVVKRNTPRGIMHNKFVVIDANSTNPNKPIVWTGSTNYTVGQVNTDPNSAIVIQDQSLAKAFRMEFEEMFGNGTATGGVFGPAKADNTPHHFNIGGSAVELYFSPSDNVNSRLIETIGTANNDLHISTMLMTRSDIAVAIKNQIQANPGMEARSEMLMDDSTQASGPFMTVKGVLNNRIQLWKNTGGIFHHKYMVVDVGATSSDPLVWVSSHNWSNSANNENDENTLVIHNFNIANQYYQEHAKRIQDLNKGFTAVNFQLLGLGKDLNASVKTVKVYPNPNAGSFNVSVTDKNIGSVRLILTDVAGKKVYENTVKVNGAEDIKIETNNLPKGIYNLQLNSSKGMQMSKVVVY</sequence>
<gene>
    <name evidence="10" type="ORF">F0P94_08545</name>
</gene>
<dbReference type="InterPro" id="IPR025202">
    <property type="entry name" value="PLD-like_dom"/>
</dbReference>
<dbReference type="Gene3D" id="2.60.40.380">
    <property type="entry name" value="Purple acid phosphatase-like, N-terminal"/>
    <property type="match status" value="1"/>
</dbReference>
<dbReference type="InterPro" id="IPR026444">
    <property type="entry name" value="Secre_tail"/>
</dbReference>
<evidence type="ECO:0000259" key="9">
    <source>
        <dbReference type="PROSITE" id="PS50853"/>
    </source>
</evidence>
<dbReference type="GO" id="GO:0006793">
    <property type="term" value="P:phosphorus metabolic process"/>
    <property type="evidence" value="ECO:0007669"/>
    <property type="project" value="UniProtKB-ARBA"/>
</dbReference>
<organism evidence="10 11">
    <name type="scientific">Adhaeribacter soli</name>
    <dbReference type="NCBI Taxonomy" id="2607655"/>
    <lineage>
        <taxon>Bacteria</taxon>
        <taxon>Pseudomonadati</taxon>
        <taxon>Bacteroidota</taxon>
        <taxon>Cytophagia</taxon>
        <taxon>Cytophagales</taxon>
        <taxon>Hymenobacteraceae</taxon>
        <taxon>Adhaeribacter</taxon>
    </lineage>
</organism>
<dbReference type="RefSeq" id="WP_150903466.1">
    <property type="nucleotide sequence ID" value="NZ_VTWT01000004.1"/>
</dbReference>
<keyword evidence="7" id="KW-0732">Signal</keyword>
<dbReference type="Gene3D" id="3.30.870.10">
    <property type="entry name" value="Endonuclease Chain A"/>
    <property type="match status" value="2"/>
</dbReference>
<evidence type="ECO:0000256" key="2">
    <source>
        <dbReference type="ARBA" id="ARBA00008664"/>
    </source>
</evidence>
<accession>A0A5N1J2I1</accession>
<evidence type="ECO:0000256" key="7">
    <source>
        <dbReference type="SAM" id="SignalP"/>
    </source>
</evidence>
<evidence type="ECO:0000256" key="6">
    <source>
        <dbReference type="ARBA" id="ARBA00023098"/>
    </source>
</evidence>
<dbReference type="GO" id="GO:0003993">
    <property type="term" value="F:acid phosphatase activity"/>
    <property type="evidence" value="ECO:0007669"/>
    <property type="project" value="InterPro"/>
</dbReference>
<dbReference type="GO" id="GO:0004630">
    <property type="term" value="F:phospholipase D activity"/>
    <property type="evidence" value="ECO:0007669"/>
    <property type="project" value="UniProtKB-EC"/>
</dbReference>
<dbReference type="Proteomes" id="UP000326570">
    <property type="component" value="Unassembled WGS sequence"/>
</dbReference>
<feature type="signal peptide" evidence="7">
    <location>
        <begin position="1"/>
        <end position="21"/>
    </location>
</feature>
<dbReference type="GO" id="GO:0046872">
    <property type="term" value="F:metal ion binding"/>
    <property type="evidence" value="ECO:0007669"/>
    <property type="project" value="InterPro"/>
</dbReference>
<keyword evidence="5" id="KW-0442">Lipid degradation</keyword>
<feature type="chain" id="PRO_5024799622" description="phospholipase D" evidence="7">
    <location>
        <begin position="22"/>
        <end position="759"/>
    </location>
</feature>
<comment type="catalytic activity">
    <reaction evidence="1">
        <text>a 1,2-diacyl-sn-glycero-3-phosphocholine + H2O = a 1,2-diacyl-sn-glycero-3-phosphate + choline + H(+)</text>
        <dbReference type="Rhea" id="RHEA:14445"/>
        <dbReference type="ChEBI" id="CHEBI:15354"/>
        <dbReference type="ChEBI" id="CHEBI:15377"/>
        <dbReference type="ChEBI" id="CHEBI:15378"/>
        <dbReference type="ChEBI" id="CHEBI:57643"/>
        <dbReference type="ChEBI" id="CHEBI:58608"/>
        <dbReference type="EC" id="3.1.4.4"/>
    </reaction>
</comment>
<dbReference type="SUPFAM" id="SSF49363">
    <property type="entry name" value="Purple acid phosphatase, N-terminal domain"/>
    <property type="match status" value="1"/>
</dbReference>
<dbReference type="EC" id="3.1.4.4" evidence="3"/>
<dbReference type="PROSITE" id="PS50853">
    <property type="entry name" value="FN3"/>
    <property type="match status" value="1"/>
</dbReference>
<dbReference type="GO" id="GO:0016891">
    <property type="term" value="F:RNA endonuclease activity producing 5'-phosphomonoesters, hydrolytic mechanism"/>
    <property type="evidence" value="ECO:0007669"/>
    <property type="project" value="TreeGrafter"/>
</dbReference>
<reference evidence="10 11" key="1">
    <citation type="submission" date="2019-09" db="EMBL/GenBank/DDBJ databases">
        <title>Genome sequence of Adhaeribacter sp. M2.</title>
        <authorList>
            <person name="Srinivasan S."/>
        </authorList>
    </citation>
    <scope>NUCLEOTIDE SEQUENCE [LARGE SCALE GENOMIC DNA]</scope>
    <source>
        <strain evidence="10 11">M2</strain>
    </source>
</reference>
<feature type="domain" description="PLD phosphodiesterase" evidence="8">
    <location>
        <begin position="415"/>
        <end position="449"/>
    </location>
</feature>
<evidence type="ECO:0000259" key="8">
    <source>
        <dbReference type="PROSITE" id="PS50035"/>
    </source>
</evidence>
<dbReference type="GO" id="GO:0016042">
    <property type="term" value="P:lipid catabolic process"/>
    <property type="evidence" value="ECO:0007669"/>
    <property type="project" value="UniProtKB-KW"/>
</dbReference>
<evidence type="ECO:0000313" key="11">
    <source>
        <dbReference type="Proteomes" id="UP000326570"/>
    </source>
</evidence>
<keyword evidence="6" id="KW-0443">Lipid metabolism</keyword>
<dbReference type="CDD" id="cd04486">
    <property type="entry name" value="YhcR_OBF_like"/>
    <property type="match status" value="1"/>
</dbReference>
<comment type="similarity">
    <text evidence="2">Belongs to the phospholipase D family.</text>
</comment>
<feature type="domain" description="PLD phosphodiesterase" evidence="8">
    <location>
        <begin position="592"/>
        <end position="625"/>
    </location>
</feature>
<evidence type="ECO:0000256" key="1">
    <source>
        <dbReference type="ARBA" id="ARBA00000798"/>
    </source>
</evidence>
<comment type="caution">
    <text evidence="10">The sequence shown here is derived from an EMBL/GenBank/DDBJ whole genome shotgun (WGS) entry which is preliminary data.</text>
</comment>
<dbReference type="InterPro" id="IPR051406">
    <property type="entry name" value="PLD_domain"/>
</dbReference>
<dbReference type="EMBL" id="VTWT01000004">
    <property type="protein sequence ID" value="KAA9338832.1"/>
    <property type="molecule type" value="Genomic_DNA"/>
</dbReference>
<dbReference type="Pfam" id="PF16656">
    <property type="entry name" value="Pur_ac_phosph_N"/>
    <property type="match status" value="1"/>
</dbReference>
<dbReference type="InterPro" id="IPR015914">
    <property type="entry name" value="PAPs_N"/>
</dbReference>